<feature type="domain" description="ABC transporter" evidence="4">
    <location>
        <begin position="4"/>
        <end position="227"/>
    </location>
</feature>
<organism evidence="5 6">
    <name type="scientific">Candidatus Giovannonibacteria bacterium RIFCSPHIGHO2_12_FULL_43_15</name>
    <dbReference type="NCBI Taxonomy" id="1798341"/>
    <lineage>
        <taxon>Bacteria</taxon>
        <taxon>Candidatus Giovannoniibacteriota</taxon>
    </lineage>
</organism>
<proteinExistence type="predicted"/>
<dbReference type="InterPro" id="IPR027417">
    <property type="entry name" value="P-loop_NTPase"/>
</dbReference>
<dbReference type="PANTHER" id="PTHR24220">
    <property type="entry name" value="IMPORT ATP-BINDING PROTEIN"/>
    <property type="match status" value="1"/>
</dbReference>
<dbReference type="GO" id="GO:0005524">
    <property type="term" value="F:ATP binding"/>
    <property type="evidence" value="ECO:0007669"/>
    <property type="project" value="UniProtKB-KW"/>
</dbReference>
<keyword evidence="3 5" id="KW-0067">ATP-binding</keyword>
<dbReference type="GO" id="GO:0005886">
    <property type="term" value="C:plasma membrane"/>
    <property type="evidence" value="ECO:0007669"/>
    <property type="project" value="TreeGrafter"/>
</dbReference>
<evidence type="ECO:0000256" key="1">
    <source>
        <dbReference type="ARBA" id="ARBA00022448"/>
    </source>
</evidence>
<keyword evidence="1" id="KW-0813">Transport</keyword>
<dbReference type="SUPFAM" id="SSF52540">
    <property type="entry name" value="P-loop containing nucleoside triphosphate hydrolases"/>
    <property type="match status" value="1"/>
</dbReference>
<dbReference type="InterPro" id="IPR003439">
    <property type="entry name" value="ABC_transporter-like_ATP-bd"/>
</dbReference>
<keyword evidence="2" id="KW-0547">Nucleotide-binding</keyword>
<evidence type="ECO:0000313" key="5">
    <source>
        <dbReference type="EMBL" id="OGF77164.1"/>
    </source>
</evidence>
<dbReference type="PROSITE" id="PS50893">
    <property type="entry name" value="ABC_TRANSPORTER_2"/>
    <property type="match status" value="1"/>
</dbReference>
<evidence type="ECO:0000256" key="3">
    <source>
        <dbReference type="ARBA" id="ARBA00022840"/>
    </source>
</evidence>
<protein>
    <submittedName>
        <fullName evidence="5">Macrolide ABC transporter ATP-binding protein</fullName>
    </submittedName>
</protein>
<dbReference type="AlphaFoldDB" id="A0A1F5WNI4"/>
<dbReference type="InterPro" id="IPR003593">
    <property type="entry name" value="AAA+_ATPase"/>
</dbReference>
<dbReference type="Gene3D" id="3.40.50.300">
    <property type="entry name" value="P-loop containing nucleotide triphosphate hydrolases"/>
    <property type="match status" value="1"/>
</dbReference>
<name>A0A1F5WNI4_9BACT</name>
<evidence type="ECO:0000259" key="4">
    <source>
        <dbReference type="PROSITE" id="PS50893"/>
    </source>
</evidence>
<dbReference type="CDD" id="cd03255">
    <property type="entry name" value="ABC_MJ0796_LolCDE_FtsE"/>
    <property type="match status" value="1"/>
</dbReference>
<reference evidence="5 6" key="1">
    <citation type="journal article" date="2016" name="Nat. Commun.">
        <title>Thousands of microbial genomes shed light on interconnected biogeochemical processes in an aquifer system.</title>
        <authorList>
            <person name="Anantharaman K."/>
            <person name="Brown C.T."/>
            <person name="Hug L.A."/>
            <person name="Sharon I."/>
            <person name="Castelle C.J."/>
            <person name="Probst A.J."/>
            <person name="Thomas B.C."/>
            <person name="Singh A."/>
            <person name="Wilkins M.J."/>
            <person name="Karaoz U."/>
            <person name="Brodie E.L."/>
            <person name="Williams K.H."/>
            <person name="Hubbard S.S."/>
            <person name="Banfield J.F."/>
        </authorList>
    </citation>
    <scope>NUCLEOTIDE SEQUENCE [LARGE SCALE GENOMIC DNA]</scope>
</reference>
<dbReference type="Pfam" id="PF00005">
    <property type="entry name" value="ABC_tran"/>
    <property type="match status" value="1"/>
</dbReference>
<dbReference type="Proteomes" id="UP000177723">
    <property type="component" value="Unassembled WGS sequence"/>
</dbReference>
<dbReference type="InterPro" id="IPR015854">
    <property type="entry name" value="ABC_transpr_LolD-like"/>
</dbReference>
<dbReference type="SMART" id="SM00382">
    <property type="entry name" value="AAA"/>
    <property type="match status" value="1"/>
</dbReference>
<dbReference type="PANTHER" id="PTHR24220:SF86">
    <property type="entry name" value="ABC TRANSPORTER ABCH.1"/>
    <property type="match status" value="1"/>
</dbReference>
<evidence type="ECO:0000256" key="2">
    <source>
        <dbReference type="ARBA" id="ARBA00022741"/>
    </source>
</evidence>
<dbReference type="GO" id="GO:0098796">
    <property type="term" value="C:membrane protein complex"/>
    <property type="evidence" value="ECO:0007669"/>
    <property type="project" value="UniProtKB-ARBA"/>
</dbReference>
<dbReference type="GO" id="GO:0022857">
    <property type="term" value="F:transmembrane transporter activity"/>
    <property type="evidence" value="ECO:0007669"/>
    <property type="project" value="TreeGrafter"/>
</dbReference>
<dbReference type="PROSITE" id="PS00211">
    <property type="entry name" value="ABC_TRANSPORTER_1"/>
    <property type="match status" value="1"/>
</dbReference>
<dbReference type="FunFam" id="3.40.50.300:FF:000032">
    <property type="entry name" value="Export ABC transporter ATP-binding protein"/>
    <property type="match status" value="1"/>
</dbReference>
<sequence>MNLIEVKNLEKIYENGENKTVALGGVSFSVEKGEFIAIMGPSGSGKSTLLHLLGFLDRQTAGTYKFDEKQIDEYSEDELAKIRNKKIGFVFQAFNLLARASVYENVKLPLFYSDIPEEEWDAKIKSAVEAVGMSNRLTHEPGELSGGEKQRAAIARSLVLAPEMILADEPTGNLDSKNSEAIIKLLDELNRKTGRTIILITHEESIAKYAQRFIRMMDGKIENDKKI</sequence>
<evidence type="ECO:0000313" key="6">
    <source>
        <dbReference type="Proteomes" id="UP000177723"/>
    </source>
</evidence>
<accession>A0A1F5WNI4</accession>
<dbReference type="InterPro" id="IPR017911">
    <property type="entry name" value="MacB-like_ATP-bd"/>
</dbReference>
<dbReference type="EMBL" id="MFHT01000032">
    <property type="protein sequence ID" value="OGF77164.1"/>
    <property type="molecule type" value="Genomic_DNA"/>
</dbReference>
<dbReference type="InterPro" id="IPR017871">
    <property type="entry name" value="ABC_transporter-like_CS"/>
</dbReference>
<comment type="caution">
    <text evidence="5">The sequence shown here is derived from an EMBL/GenBank/DDBJ whole genome shotgun (WGS) entry which is preliminary data.</text>
</comment>
<gene>
    <name evidence="5" type="ORF">A3F23_00010</name>
</gene>
<dbReference type="GO" id="GO:0016887">
    <property type="term" value="F:ATP hydrolysis activity"/>
    <property type="evidence" value="ECO:0007669"/>
    <property type="project" value="InterPro"/>
</dbReference>